<keyword evidence="2" id="KW-0472">Membrane</keyword>
<evidence type="ECO:0000256" key="2">
    <source>
        <dbReference type="SAM" id="Phobius"/>
    </source>
</evidence>
<proteinExistence type="predicted"/>
<reference evidence="3" key="2">
    <citation type="submission" date="2021-04" db="EMBL/GenBank/DDBJ databases">
        <authorList>
            <person name="Gilroy R."/>
        </authorList>
    </citation>
    <scope>NUCLEOTIDE SEQUENCE</scope>
    <source>
        <strain evidence="3">CHK160-9182</strain>
    </source>
</reference>
<dbReference type="Gene3D" id="1.25.40.10">
    <property type="entry name" value="Tetratricopeptide repeat domain"/>
    <property type="match status" value="1"/>
</dbReference>
<feature type="transmembrane region" description="Helical" evidence="2">
    <location>
        <begin position="5"/>
        <end position="20"/>
    </location>
</feature>
<evidence type="ECO:0008006" key="5">
    <source>
        <dbReference type="Google" id="ProtNLM"/>
    </source>
</evidence>
<reference evidence="3" key="1">
    <citation type="journal article" date="2021" name="PeerJ">
        <title>Extensive microbial diversity within the chicken gut microbiome revealed by metagenomics and culture.</title>
        <authorList>
            <person name="Gilroy R."/>
            <person name="Ravi A."/>
            <person name="Getino M."/>
            <person name="Pursley I."/>
            <person name="Horton D.L."/>
            <person name="Alikhan N.F."/>
            <person name="Baker D."/>
            <person name="Gharbi K."/>
            <person name="Hall N."/>
            <person name="Watson M."/>
            <person name="Adriaenssens E.M."/>
            <person name="Foster-Nyarko E."/>
            <person name="Jarju S."/>
            <person name="Secka A."/>
            <person name="Antonio M."/>
            <person name="Oren A."/>
            <person name="Chaudhuri R.R."/>
            <person name="La Ragione R."/>
            <person name="Hildebrand F."/>
            <person name="Pallen M.J."/>
        </authorList>
    </citation>
    <scope>NUCLEOTIDE SEQUENCE</scope>
    <source>
        <strain evidence="3">CHK160-9182</strain>
    </source>
</reference>
<comment type="caution">
    <text evidence="3">The sequence shown here is derived from an EMBL/GenBank/DDBJ whole genome shotgun (WGS) entry which is preliminary data.</text>
</comment>
<organism evidence="3 4">
    <name type="scientific">Candidatus Ignatzschineria merdigallinarum</name>
    <dbReference type="NCBI Taxonomy" id="2838621"/>
    <lineage>
        <taxon>Bacteria</taxon>
        <taxon>Pseudomonadati</taxon>
        <taxon>Pseudomonadota</taxon>
        <taxon>Gammaproteobacteria</taxon>
        <taxon>Cardiobacteriales</taxon>
        <taxon>Ignatzschineriaceae</taxon>
        <taxon>Ignatzschineria</taxon>
    </lineage>
</organism>
<dbReference type="SUPFAM" id="SSF48452">
    <property type="entry name" value="TPR-like"/>
    <property type="match status" value="1"/>
</dbReference>
<protein>
    <recommendedName>
        <fullName evidence="5">Tetratricopeptide repeat protein</fullName>
    </recommendedName>
</protein>
<feature type="coiled-coil region" evidence="1">
    <location>
        <begin position="207"/>
        <end position="234"/>
    </location>
</feature>
<dbReference type="EMBL" id="DXHP01000013">
    <property type="protein sequence ID" value="HIW05812.1"/>
    <property type="molecule type" value="Genomic_DNA"/>
</dbReference>
<evidence type="ECO:0000313" key="4">
    <source>
        <dbReference type="Proteomes" id="UP000823934"/>
    </source>
</evidence>
<gene>
    <name evidence="3" type="ORF">H9889_00580</name>
</gene>
<evidence type="ECO:0000313" key="3">
    <source>
        <dbReference type="EMBL" id="HIW05812.1"/>
    </source>
</evidence>
<dbReference type="InterPro" id="IPR014562">
    <property type="entry name" value="UCP030959_TPR_rpt-cont"/>
</dbReference>
<sequence>MPFYILNLIIVFCCIIHVFKTGQDRYWIYIVIILPVIGFLAYLAVIILPSLMNTRRGHKVTHKIKKMLNPQAELKSARKAYEIVQTYSNQKRLGDALFAVQEYSQALSMYRGILTGLYRTDPDLLLQIAKCQLHLGDAVSCLDSLSILKIHNPHFHTPDGHLYYAKALSLQGKLLESRHEFDALIQYYPGFEAKVSYAEALISWNDLESAKVLLQSLNKEVKRSERHVRELNVESISRMKKLLAEQHWS</sequence>
<dbReference type="InterPro" id="IPR011990">
    <property type="entry name" value="TPR-like_helical_dom_sf"/>
</dbReference>
<feature type="transmembrane region" description="Helical" evidence="2">
    <location>
        <begin position="26"/>
        <end position="48"/>
    </location>
</feature>
<keyword evidence="1" id="KW-0175">Coiled coil</keyword>
<accession>A0A9D1Q3A9</accession>
<dbReference type="Proteomes" id="UP000823934">
    <property type="component" value="Unassembled WGS sequence"/>
</dbReference>
<dbReference type="AlphaFoldDB" id="A0A9D1Q3A9"/>
<keyword evidence="2" id="KW-0812">Transmembrane</keyword>
<dbReference type="PIRSF" id="PIRSF030959">
    <property type="entry name" value="UCP030959"/>
    <property type="match status" value="1"/>
</dbReference>
<evidence type="ECO:0000256" key="1">
    <source>
        <dbReference type="SAM" id="Coils"/>
    </source>
</evidence>
<name>A0A9D1Q3A9_9GAMM</name>
<keyword evidence="2" id="KW-1133">Transmembrane helix</keyword>